<keyword evidence="3" id="KW-0808">Transferase</keyword>
<comment type="catalytic activity">
    <reaction evidence="7">
        <text>a 2'-deoxyadenosine in DNA + S-adenosyl-L-methionine = an N(6)-methyl-2'-deoxyadenosine in DNA + S-adenosyl-L-homocysteine + H(+)</text>
        <dbReference type="Rhea" id="RHEA:15197"/>
        <dbReference type="Rhea" id="RHEA-COMP:12418"/>
        <dbReference type="Rhea" id="RHEA-COMP:12419"/>
        <dbReference type="ChEBI" id="CHEBI:15378"/>
        <dbReference type="ChEBI" id="CHEBI:57856"/>
        <dbReference type="ChEBI" id="CHEBI:59789"/>
        <dbReference type="ChEBI" id="CHEBI:90615"/>
        <dbReference type="ChEBI" id="CHEBI:90616"/>
        <dbReference type="EC" id="2.1.1.72"/>
    </reaction>
</comment>
<dbReference type="InterPro" id="IPR025931">
    <property type="entry name" value="TaqI_C"/>
</dbReference>
<keyword evidence="5" id="KW-0680">Restriction system</keyword>
<dbReference type="STRING" id="760192.Halhy_5555"/>
<keyword evidence="11" id="KW-1185">Reference proteome</keyword>
<dbReference type="EC" id="2.1.1.72" evidence="1"/>
<feature type="domain" description="Type II methyltransferase M.TaqI-like" evidence="8">
    <location>
        <begin position="125"/>
        <end position="217"/>
    </location>
</feature>
<evidence type="ECO:0000256" key="2">
    <source>
        <dbReference type="ARBA" id="ARBA00022603"/>
    </source>
</evidence>
<evidence type="ECO:0000313" key="11">
    <source>
        <dbReference type="Proteomes" id="UP000008461"/>
    </source>
</evidence>
<protein>
    <recommendedName>
        <fullName evidence="1">site-specific DNA-methyltransferase (adenine-specific)</fullName>
        <ecNumber evidence="1">2.1.1.72</ecNumber>
    </recommendedName>
</protein>
<feature type="domain" description="TaqI-like C-terminal specificity" evidence="9">
    <location>
        <begin position="322"/>
        <end position="474"/>
    </location>
</feature>
<dbReference type="Gene3D" id="3.40.50.150">
    <property type="entry name" value="Vaccinia Virus protein VP39"/>
    <property type="match status" value="1"/>
</dbReference>
<dbReference type="GO" id="GO:0003677">
    <property type="term" value="F:DNA binding"/>
    <property type="evidence" value="ECO:0007669"/>
    <property type="project" value="UniProtKB-KW"/>
</dbReference>
<gene>
    <name evidence="10" type="ordered locus">Halhy_5555</name>
</gene>
<dbReference type="eggNOG" id="COG0827">
    <property type="taxonomic scope" value="Bacteria"/>
</dbReference>
<dbReference type="AlphaFoldDB" id="F4KTK5"/>
<sequence>MIYGTRSNGNQHGLVLTKPIVVNKMLDMVGYVPSRNLSSVRIVEPAAGDGAFAIPIITRLYESSLNFGFDFEKALLNVRLYEIDPTMAAALKCRIQEKLQVLTTSVPETLIKIEDFLLSNFLPCDIVIGNPPYVRHEKIPDQQKYLYRKKFRTFTHRSDLFIAFYEKGLRMLEDNGILSFICSNRWLKNQYGKNLREFIGNHFSLDEVIDLEHTSPFEEEVIAYPAITTIRKAFPKKETNYFRITDLCELEQFSSNLTPNRTLNLQTSNWFSTKDTGQAHEKHLDSIVNQGFIIGIGVATGSDKVFIREDFKDFVENELLLPILTSKDLKGNQLNWSGNYILNPFTAKGSLIDLELYPKANDYFQSQKEILLQRHVSKKNPKHWYRTIDRISVDLAKKEKIILPDISGNSQLFIDRGNFYLHHNLYFITGKSYKELVLLASILMSDFVKKQLLELGNKMNGGYPRWQSQNLKKLRIPVISSMPKIAREKLFDAYHRSDIDEINNLINPLRIAEFKFTVGQAKLFESY</sequence>
<dbReference type="SUPFAM" id="SSF53335">
    <property type="entry name" value="S-adenosyl-L-methionine-dependent methyltransferases"/>
    <property type="match status" value="1"/>
</dbReference>
<dbReference type="InterPro" id="IPR029063">
    <property type="entry name" value="SAM-dependent_MTases_sf"/>
</dbReference>
<evidence type="ECO:0000259" key="9">
    <source>
        <dbReference type="Pfam" id="PF12950"/>
    </source>
</evidence>
<dbReference type="Proteomes" id="UP000008461">
    <property type="component" value="Chromosome"/>
</dbReference>
<evidence type="ECO:0000256" key="6">
    <source>
        <dbReference type="ARBA" id="ARBA00023125"/>
    </source>
</evidence>
<evidence type="ECO:0000313" key="10">
    <source>
        <dbReference type="EMBL" id="AEE53379.1"/>
    </source>
</evidence>
<dbReference type="EMBL" id="CP002691">
    <property type="protein sequence ID" value="AEE53379.1"/>
    <property type="molecule type" value="Genomic_DNA"/>
</dbReference>
<keyword evidence="2 10" id="KW-0489">Methyltransferase</keyword>
<dbReference type="REBASE" id="35656">
    <property type="entry name" value="M.Hhy1100ORF5555P"/>
</dbReference>
<dbReference type="CDD" id="cd02440">
    <property type="entry name" value="AdoMet_MTases"/>
    <property type="match status" value="1"/>
</dbReference>
<organism evidence="10 11">
    <name type="scientific">Haliscomenobacter hydrossis (strain ATCC 27775 / DSM 1100 / LMG 10767 / O)</name>
    <dbReference type="NCBI Taxonomy" id="760192"/>
    <lineage>
        <taxon>Bacteria</taxon>
        <taxon>Pseudomonadati</taxon>
        <taxon>Bacteroidota</taxon>
        <taxon>Saprospiria</taxon>
        <taxon>Saprospirales</taxon>
        <taxon>Haliscomenobacteraceae</taxon>
        <taxon>Haliscomenobacter</taxon>
    </lineage>
</organism>
<evidence type="ECO:0000256" key="3">
    <source>
        <dbReference type="ARBA" id="ARBA00022679"/>
    </source>
</evidence>
<dbReference type="RefSeq" id="WP_013767909.1">
    <property type="nucleotide sequence ID" value="NC_015510.1"/>
</dbReference>
<reference key="2">
    <citation type="submission" date="2011-04" db="EMBL/GenBank/DDBJ databases">
        <title>Complete sequence of chromosome of Haliscomenobacter hydrossis DSM 1100.</title>
        <authorList>
            <consortium name="US DOE Joint Genome Institute (JGI-PGF)"/>
            <person name="Lucas S."/>
            <person name="Han J."/>
            <person name="Lapidus A."/>
            <person name="Bruce D."/>
            <person name="Goodwin L."/>
            <person name="Pitluck S."/>
            <person name="Peters L."/>
            <person name="Kyrpides N."/>
            <person name="Mavromatis K."/>
            <person name="Ivanova N."/>
            <person name="Ovchinnikova G."/>
            <person name="Pagani I."/>
            <person name="Daligault H."/>
            <person name="Detter J.C."/>
            <person name="Han C."/>
            <person name="Land M."/>
            <person name="Hauser L."/>
            <person name="Markowitz V."/>
            <person name="Cheng J.-F."/>
            <person name="Hugenholtz P."/>
            <person name="Woyke T."/>
            <person name="Wu D."/>
            <person name="Verbarg S."/>
            <person name="Frueling A."/>
            <person name="Brambilla E."/>
            <person name="Klenk H.-P."/>
            <person name="Eisen J.A."/>
        </authorList>
    </citation>
    <scope>NUCLEOTIDE SEQUENCE</scope>
    <source>
        <strain>DSM 1100</strain>
    </source>
</reference>
<dbReference type="InterPro" id="IPR002052">
    <property type="entry name" value="DNA_methylase_N6_adenine_CS"/>
</dbReference>
<reference evidence="10 11" key="1">
    <citation type="journal article" date="2011" name="Stand. Genomic Sci.">
        <title>Complete genome sequence of Haliscomenobacter hydrossis type strain (O).</title>
        <authorList>
            <consortium name="US DOE Joint Genome Institute (JGI-PGF)"/>
            <person name="Daligault H."/>
            <person name="Lapidus A."/>
            <person name="Zeytun A."/>
            <person name="Nolan M."/>
            <person name="Lucas S."/>
            <person name="Del Rio T.G."/>
            <person name="Tice H."/>
            <person name="Cheng J.F."/>
            <person name="Tapia R."/>
            <person name="Han C."/>
            <person name="Goodwin L."/>
            <person name="Pitluck S."/>
            <person name="Liolios K."/>
            <person name="Pagani I."/>
            <person name="Ivanova N."/>
            <person name="Huntemann M."/>
            <person name="Mavromatis K."/>
            <person name="Mikhailova N."/>
            <person name="Pati A."/>
            <person name="Chen A."/>
            <person name="Palaniappan K."/>
            <person name="Land M."/>
            <person name="Hauser L."/>
            <person name="Brambilla E.M."/>
            <person name="Rohde M."/>
            <person name="Verbarg S."/>
            <person name="Goker M."/>
            <person name="Bristow J."/>
            <person name="Eisen J.A."/>
            <person name="Markowitz V."/>
            <person name="Hugenholtz P."/>
            <person name="Kyrpides N.C."/>
            <person name="Klenk H.P."/>
            <person name="Woyke T."/>
        </authorList>
    </citation>
    <scope>NUCLEOTIDE SEQUENCE [LARGE SCALE GENOMIC DNA]</scope>
    <source>
        <strain evidence="11">ATCC 27775 / DSM 1100 / LMG 10767 / O</strain>
    </source>
</reference>
<proteinExistence type="predicted"/>
<keyword evidence="4" id="KW-0949">S-adenosyl-L-methionine</keyword>
<dbReference type="HOGENOM" id="CLU_034179_0_0_10"/>
<dbReference type="GO" id="GO:0032259">
    <property type="term" value="P:methylation"/>
    <property type="evidence" value="ECO:0007669"/>
    <property type="project" value="UniProtKB-KW"/>
</dbReference>
<evidence type="ECO:0000256" key="1">
    <source>
        <dbReference type="ARBA" id="ARBA00011900"/>
    </source>
</evidence>
<dbReference type="GO" id="GO:0009307">
    <property type="term" value="P:DNA restriction-modification system"/>
    <property type="evidence" value="ECO:0007669"/>
    <property type="project" value="UniProtKB-KW"/>
</dbReference>
<dbReference type="PANTHER" id="PTHR33841">
    <property type="entry name" value="DNA METHYLTRANSFERASE YEEA-RELATED"/>
    <property type="match status" value="1"/>
</dbReference>
<dbReference type="PANTHER" id="PTHR33841:SF6">
    <property type="entry name" value="TYPE II METHYLTRANSFERASE M.HINDII"/>
    <property type="match status" value="1"/>
</dbReference>
<dbReference type="OrthoDB" id="32195at2"/>
<evidence type="ECO:0000256" key="4">
    <source>
        <dbReference type="ARBA" id="ARBA00022691"/>
    </source>
</evidence>
<name>F4KTK5_HALH1</name>
<dbReference type="GO" id="GO:0009007">
    <property type="term" value="F:site-specific DNA-methyltransferase (adenine-specific) activity"/>
    <property type="evidence" value="ECO:0007669"/>
    <property type="project" value="UniProtKB-EC"/>
</dbReference>
<accession>F4KTK5</accession>
<evidence type="ECO:0000256" key="7">
    <source>
        <dbReference type="ARBA" id="ARBA00047942"/>
    </source>
</evidence>
<dbReference type="InterPro" id="IPR050953">
    <property type="entry name" value="N4_N6_ade-DNA_methylase"/>
</dbReference>
<dbReference type="Pfam" id="PF07669">
    <property type="entry name" value="Eco57I"/>
    <property type="match status" value="1"/>
</dbReference>
<evidence type="ECO:0000256" key="5">
    <source>
        <dbReference type="ARBA" id="ARBA00022747"/>
    </source>
</evidence>
<dbReference type="KEGG" id="hhy:Halhy_5555"/>
<dbReference type="PRINTS" id="PR00507">
    <property type="entry name" value="N12N6MTFRASE"/>
</dbReference>
<dbReference type="Pfam" id="PF12950">
    <property type="entry name" value="TaqI_C"/>
    <property type="match status" value="1"/>
</dbReference>
<evidence type="ECO:0000259" key="8">
    <source>
        <dbReference type="Pfam" id="PF07669"/>
    </source>
</evidence>
<keyword evidence="6" id="KW-0238">DNA-binding</keyword>
<dbReference type="PROSITE" id="PS00092">
    <property type="entry name" value="N6_MTASE"/>
    <property type="match status" value="1"/>
</dbReference>
<dbReference type="InterPro" id="IPR011639">
    <property type="entry name" value="MethylTrfase_TaqI-like_dom"/>
</dbReference>